<dbReference type="PANTHER" id="PTHR10584:SF166">
    <property type="entry name" value="RIBOKINASE"/>
    <property type="match status" value="1"/>
</dbReference>
<keyword evidence="6 9" id="KW-0460">Magnesium</keyword>
<keyword evidence="1 9" id="KW-0808">Transferase</keyword>
<feature type="binding site" evidence="9">
    <location>
        <begin position="38"/>
        <end position="42"/>
    </location>
    <ligand>
        <name>substrate</name>
    </ligand>
</feature>
<keyword evidence="8 9" id="KW-0119">Carbohydrate metabolism</keyword>
<comment type="caution">
    <text evidence="9">Lacks conserved residue(s) required for the propagation of feature annotation.</text>
</comment>
<organism evidence="11 12">
    <name type="scientific">Sporofaciens musculi</name>
    <dbReference type="NCBI Taxonomy" id="2681861"/>
    <lineage>
        <taxon>Bacteria</taxon>
        <taxon>Bacillati</taxon>
        <taxon>Bacillota</taxon>
        <taxon>Clostridia</taxon>
        <taxon>Lachnospirales</taxon>
        <taxon>Lachnospiraceae</taxon>
        <taxon>Sporofaciens</taxon>
    </lineage>
</organism>
<dbReference type="Pfam" id="PF00294">
    <property type="entry name" value="PfkB"/>
    <property type="match status" value="1"/>
</dbReference>
<evidence type="ECO:0000256" key="8">
    <source>
        <dbReference type="ARBA" id="ARBA00023277"/>
    </source>
</evidence>
<dbReference type="SUPFAM" id="SSF53613">
    <property type="entry name" value="Ribokinase-like"/>
    <property type="match status" value="1"/>
</dbReference>
<dbReference type="Proteomes" id="UP000460412">
    <property type="component" value="Unassembled WGS sequence"/>
</dbReference>
<dbReference type="PRINTS" id="PR00990">
    <property type="entry name" value="RIBOKINASE"/>
</dbReference>
<keyword evidence="12" id="KW-1185">Reference proteome</keyword>
<feature type="domain" description="Carbohydrate kinase PfkB" evidence="10">
    <location>
        <begin position="5"/>
        <end position="285"/>
    </location>
</feature>
<dbReference type="AlphaFoldDB" id="A0A7X3MM41"/>
<evidence type="ECO:0000256" key="7">
    <source>
        <dbReference type="ARBA" id="ARBA00022958"/>
    </source>
</evidence>
<keyword evidence="4 9" id="KW-0418">Kinase</keyword>
<comment type="pathway">
    <text evidence="9">Carbohydrate metabolism; D-ribose degradation; D-ribose 5-phosphate from beta-D-ribopyranose: step 2/2.</text>
</comment>
<feature type="binding site" evidence="9">
    <location>
        <position position="279"/>
    </location>
    <ligand>
        <name>K(+)</name>
        <dbReference type="ChEBI" id="CHEBI:29103"/>
    </ligand>
</feature>
<dbReference type="EMBL" id="WUQX01000001">
    <property type="protein sequence ID" value="MXP78847.1"/>
    <property type="molecule type" value="Genomic_DNA"/>
</dbReference>
<evidence type="ECO:0000256" key="5">
    <source>
        <dbReference type="ARBA" id="ARBA00022840"/>
    </source>
</evidence>
<comment type="caution">
    <text evidence="11">The sequence shown here is derived from an EMBL/GenBank/DDBJ whole genome shotgun (WGS) entry which is preliminary data.</text>
</comment>
<evidence type="ECO:0000256" key="3">
    <source>
        <dbReference type="ARBA" id="ARBA00022741"/>
    </source>
</evidence>
<dbReference type="HAMAP" id="MF_01987">
    <property type="entry name" value="Ribokinase"/>
    <property type="match status" value="1"/>
</dbReference>
<feature type="binding site" evidence="9">
    <location>
        <position position="179"/>
    </location>
    <ligand>
        <name>ATP</name>
        <dbReference type="ChEBI" id="CHEBI:30616"/>
    </ligand>
</feature>
<dbReference type="Gene3D" id="3.40.1190.20">
    <property type="match status" value="1"/>
</dbReference>
<sequence>MRKIVFSSLNIDRTYHLDRFVRPGETVAVHSYSDSCGGKGFNLAMAMAKAGEKIFFAGAVGPDGQEFEKIFSEYEVDASYLRHSEKMCGHAVIQVDASGQNCIMVVEGANGDISHQYIDEVLGHFEKEDVLILQNEIGHIDYLIESAHKRGMKVAFNPSPMNDRITKCDLSHVDYLFINEGEGEALSGQKGAEGILKELHSRWSNQTIILTLGERGAVCMANDGRKEVCGIWKTRAVDTTAAGDTFAGYFLAEYLRGKGIKKALETAAVASGIAVSRSGAAQSIPGRKEVHSADFSKITEYKE</sequence>
<gene>
    <name evidence="9" type="primary">rbsK</name>
    <name evidence="11" type="ORF">GN277_26985</name>
</gene>
<feature type="active site" description="Proton acceptor" evidence="9">
    <location>
        <position position="244"/>
    </location>
</feature>
<comment type="activity regulation">
    <text evidence="9">Activated by a monovalent cation that binds near, but not in, the active site. The most likely occupant of the site in vivo is potassium. Ion binding induces a conformational change that may alter substrate affinity.</text>
</comment>
<evidence type="ECO:0000313" key="11">
    <source>
        <dbReference type="EMBL" id="MXP78847.1"/>
    </source>
</evidence>
<dbReference type="GO" id="GO:0004747">
    <property type="term" value="F:ribokinase activity"/>
    <property type="evidence" value="ECO:0007669"/>
    <property type="project" value="UniProtKB-UniRule"/>
</dbReference>
<comment type="cofactor">
    <cofactor evidence="9">
        <name>Mg(2+)</name>
        <dbReference type="ChEBI" id="CHEBI:18420"/>
    </cofactor>
    <text evidence="9">Requires a divalent cation, most likely magnesium in vivo, as an electrophilic catalyst to aid phosphoryl group transfer. It is the chelate of the metal and the nucleotide that is the actual substrate.</text>
</comment>
<dbReference type="GO" id="GO:0046872">
    <property type="term" value="F:metal ion binding"/>
    <property type="evidence" value="ECO:0007669"/>
    <property type="project" value="UniProtKB-KW"/>
</dbReference>
<evidence type="ECO:0000259" key="10">
    <source>
        <dbReference type="Pfam" id="PF00294"/>
    </source>
</evidence>
<dbReference type="InterPro" id="IPR002139">
    <property type="entry name" value="Ribo/fructo_kinase"/>
</dbReference>
<evidence type="ECO:0000256" key="4">
    <source>
        <dbReference type="ARBA" id="ARBA00022777"/>
    </source>
</evidence>
<dbReference type="GO" id="GO:0005737">
    <property type="term" value="C:cytoplasm"/>
    <property type="evidence" value="ECO:0007669"/>
    <property type="project" value="UniProtKB-SubCell"/>
</dbReference>
<keyword evidence="5 9" id="KW-0067">ATP-binding</keyword>
<feature type="binding site" evidence="9">
    <location>
        <position position="277"/>
    </location>
    <ligand>
        <name>K(+)</name>
        <dbReference type="ChEBI" id="CHEBI:29103"/>
    </ligand>
</feature>
<evidence type="ECO:0000313" key="12">
    <source>
        <dbReference type="Proteomes" id="UP000460412"/>
    </source>
</evidence>
<comment type="subcellular location">
    <subcellularLocation>
        <location evidence="9">Cytoplasm</location>
    </subcellularLocation>
</comment>
<feature type="binding site" evidence="9">
    <location>
        <position position="136"/>
    </location>
    <ligand>
        <name>substrate</name>
    </ligand>
</feature>
<comment type="catalytic activity">
    <reaction evidence="9">
        <text>D-ribose + ATP = D-ribose 5-phosphate + ADP + H(+)</text>
        <dbReference type="Rhea" id="RHEA:13697"/>
        <dbReference type="ChEBI" id="CHEBI:15378"/>
        <dbReference type="ChEBI" id="CHEBI:30616"/>
        <dbReference type="ChEBI" id="CHEBI:47013"/>
        <dbReference type="ChEBI" id="CHEBI:78346"/>
        <dbReference type="ChEBI" id="CHEBI:456216"/>
        <dbReference type="EC" id="2.7.1.15"/>
    </reaction>
</comment>
<protein>
    <recommendedName>
        <fullName evidence="9">Ribokinase</fullName>
        <shortName evidence="9">RK</shortName>
        <ecNumber evidence="9">2.7.1.15</ecNumber>
    </recommendedName>
</protein>
<comment type="function">
    <text evidence="9">Catalyzes the phosphorylation of ribose at O-5 in a reaction requiring ATP and magnesium. The resulting D-ribose-5-phosphate can then be used either for sythesis of nucleotides, histidine, and tryptophan, or as a component of the pentose phosphate pathway.</text>
</comment>
<feature type="binding site" evidence="9">
    <location>
        <position position="274"/>
    </location>
    <ligand>
        <name>K(+)</name>
        <dbReference type="ChEBI" id="CHEBI:29103"/>
    </ligand>
</feature>
<proteinExistence type="inferred from homology"/>
<dbReference type="UniPathway" id="UPA00916">
    <property type="reaction ID" value="UER00889"/>
</dbReference>
<dbReference type="InterPro" id="IPR011611">
    <property type="entry name" value="PfkB_dom"/>
</dbReference>
<feature type="binding site" evidence="9">
    <location>
        <begin position="10"/>
        <end position="12"/>
    </location>
    <ligand>
        <name>substrate</name>
    </ligand>
</feature>
<keyword evidence="3 9" id="KW-0547">Nucleotide-binding</keyword>
<dbReference type="GO" id="GO:0019303">
    <property type="term" value="P:D-ribose catabolic process"/>
    <property type="evidence" value="ECO:0007669"/>
    <property type="project" value="UniProtKB-UniRule"/>
</dbReference>
<keyword evidence="2 9" id="KW-0479">Metal-binding</keyword>
<feature type="binding site" evidence="9">
    <location>
        <begin position="243"/>
        <end position="244"/>
    </location>
    <ligand>
        <name>ATP</name>
        <dbReference type="ChEBI" id="CHEBI:30616"/>
    </ligand>
</feature>
<feature type="binding site" evidence="9">
    <location>
        <position position="244"/>
    </location>
    <ligand>
        <name>substrate</name>
    </ligand>
</feature>
<evidence type="ECO:0000256" key="1">
    <source>
        <dbReference type="ARBA" id="ARBA00022679"/>
    </source>
</evidence>
<accession>A0A7X3MM41</accession>
<keyword evidence="7 9" id="KW-0630">Potassium</keyword>
<dbReference type="PANTHER" id="PTHR10584">
    <property type="entry name" value="SUGAR KINASE"/>
    <property type="match status" value="1"/>
</dbReference>
<feature type="binding site" evidence="9">
    <location>
        <position position="283"/>
    </location>
    <ligand>
        <name>K(+)</name>
        <dbReference type="ChEBI" id="CHEBI:29103"/>
    </ligand>
</feature>
<keyword evidence="9" id="KW-0963">Cytoplasm</keyword>
<evidence type="ECO:0000256" key="9">
    <source>
        <dbReference type="HAMAP-Rule" id="MF_01987"/>
    </source>
</evidence>
<evidence type="ECO:0000256" key="2">
    <source>
        <dbReference type="ARBA" id="ARBA00022723"/>
    </source>
</evidence>
<dbReference type="CDD" id="cd01174">
    <property type="entry name" value="ribokinase"/>
    <property type="match status" value="1"/>
</dbReference>
<name>A0A7X3MM41_9FIRM</name>
<feature type="binding site" evidence="9">
    <location>
        <position position="240"/>
    </location>
    <ligand>
        <name>K(+)</name>
        <dbReference type="ChEBI" id="CHEBI:29103"/>
    </ligand>
</feature>
<reference evidence="11 12" key="1">
    <citation type="submission" date="2019-12" db="EMBL/GenBank/DDBJ databases">
        <title>Sporaefaciens musculi gen. nov., sp. nov., a novel bacterium isolated from the caecum of an obese mouse.</title>
        <authorList>
            <person name="Rasmussen T.S."/>
            <person name="Streidl T."/>
            <person name="Hitch T.C.A."/>
            <person name="Wortmann E."/>
            <person name="Deptula P."/>
            <person name="Hansen M."/>
            <person name="Nielsen D.S."/>
            <person name="Clavel T."/>
            <person name="Vogensen F.K."/>
        </authorList>
    </citation>
    <scope>NUCLEOTIDE SEQUENCE [LARGE SCALE GENOMIC DNA]</scope>
    <source>
        <strain evidence="11 12">WCA-9-b2</strain>
    </source>
</reference>
<dbReference type="EC" id="2.7.1.15" evidence="9"/>
<dbReference type="InterPro" id="IPR029056">
    <property type="entry name" value="Ribokinase-like"/>
</dbReference>
<comment type="similarity">
    <text evidence="9">Belongs to the carbohydrate kinase PfkB family. Ribokinase subfamily.</text>
</comment>
<feature type="binding site" evidence="9">
    <location>
        <begin position="211"/>
        <end position="216"/>
    </location>
    <ligand>
        <name>ATP</name>
        <dbReference type="ChEBI" id="CHEBI:30616"/>
    </ligand>
</feature>
<comment type="subunit">
    <text evidence="9">Homodimer.</text>
</comment>
<feature type="binding site" evidence="9">
    <location>
        <position position="238"/>
    </location>
    <ligand>
        <name>K(+)</name>
        <dbReference type="ChEBI" id="CHEBI:29103"/>
    </ligand>
</feature>
<evidence type="ECO:0000256" key="6">
    <source>
        <dbReference type="ARBA" id="ARBA00022842"/>
    </source>
</evidence>
<dbReference type="GO" id="GO:0005524">
    <property type="term" value="F:ATP binding"/>
    <property type="evidence" value="ECO:0007669"/>
    <property type="project" value="UniProtKB-UniRule"/>
</dbReference>
<dbReference type="RefSeq" id="WP_159756072.1">
    <property type="nucleotide sequence ID" value="NZ_CASSPE010000012.1"/>
</dbReference>
<dbReference type="InterPro" id="IPR011877">
    <property type="entry name" value="Ribokinase"/>
</dbReference>